<evidence type="ECO:0000313" key="1">
    <source>
        <dbReference type="EMBL" id="QXE21922.1"/>
    </source>
</evidence>
<dbReference type="AlphaFoldDB" id="A0A975T4D2"/>
<organism evidence="1 2">
    <name type="scientific">Richelia sinica FACHB-800</name>
    <dbReference type="NCBI Taxonomy" id="1357546"/>
    <lineage>
        <taxon>Bacteria</taxon>
        <taxon>Bacillati</taxon>
        <taxon>Cyanobacteriota</taxon>
        <taxon>Cyanophyceae</taxon>
        <taxon>Nostocales</taxon>
        <taxon>Nostocaceae</taxon>
        <taxon>Richelia</taxon>
    </lineage>
</organism>
<proteinExistence type="predicted"/>
<name>A0A975T4D2_9NOST</name>
<evidence type="ECO:0000313" key="2">
    <source>
        <dbReference type="Proteomes" id="UP000683511"/>
    </source>
</evidence>
<sequence length="40" mass="4264">MTCGILGSKFEILIKFTSLLSVDILPTPTDNQLGIVLNSA</sequence>
<accession>A0A975T4D2</accession>
<dbReference type="EMBL" id="CP021056">
    <property type="protein sequence ID" value="QXE21922.1"/>
    <property type="molecule type" value="Genomic_DNA"/>
</dbReference>
<reference evidence="1" key="1">
    <citation type="submission" date="2017-04" db="EMBL/GenBank/DDBJ databases">
        <title>Genome deletions in a multicellular cyanobacterial endosymbiont for morphological adaptation in marine diatoms.</title>
        <authorList>
            <person name="Wang Y."/>
            <person name="Gao H."/>
            <person name="Li R."/>
            <person name="Xu X."/>
        </authorList>
    </citation>
    <scope>NUCLEOTIDE SEQUENCE</scope>
    <source>
        <strain evidence="1">FACHB 800</strain>
    </source>
</reference>
<gene>
    <name evidence="1" type="ORF">B6N60_00600</name>
</gene>
<dbReference type="Proteomes" id="UP000683511">
    <property type="component" value="Chromosome"/>
</dbReference>
<keyword evidence="2" id="KW-1185">Reference proteome</keyword>
<protein>
    <submittedName>
        <fullName evidence="1">Uncharacterized protein</fullName>
    </submittedName>
</protein>
<dbReference type="KEGG" id="rsin:B6N60_00600"/>